<accession>A0A1E3AV94</accession>
<dbReference type="GO" id="GO:0008184">
    <property type="term" value="F:glycogen phosphorylase activity"/>
    <property type="evidence" value="ECO:0007669"/>
    <property type="project" value="InterPro"/>
</dbReference>
<evidence type="ECO:0000256" key="13">
    <source>
        <dbReference type="RuleBase" id="RU000587"/>
    </source>
</evidence>
<dbReference type="GO" id="GO:0005737">
    <property type="term" value="C:cytoplasm"/>
    <property type="evidence" value="ECO:0007669"/>
    <property type="project" value="UniProtKB-SubCell"/>
</dbReference>
<evidence type="ECO:0000256" key="7">
    <source>
        <dbReference type="ARBA" id="ARBA00022676"/>
    </source>
</evidence>
<proteinExistence type="inferred from homology"/>
<dbReference type="PIRSF" id="PIRSF000460">
    <property type="entry name" value="Pprylas_GlgP"/>
    <property type="match status" value="1"/>
</dbReference>
<evidence type="ECO:0000256" key="12">
    <source>
        <dbReference type="PIRSR" id="PIRSR000460-1"/>
    </source>
</evidence>
<comment type="function">
    <text evidence="11">Phosphorylase is an important allosteric enzyme in carbohydrate metabolism. Enzymes from different sources differ in their regulatory mechanisms and in their natural substrates. However, all known phosphorylases share catalytic and structural properties.</text>
</comment>
<dbReference type="PROSITE" id="PS00102">
    <property type="entry name" value="PHOSPHORYLASE"/>
    <property type="match status" value="1"/>
</dbReference>
<dbReference type="FunFam" id="3.40.50.2000:FF:000153">
    <property type="entry name" value="Alpha-1,4 glucan phosphorylase"/>
    <property type="match status" value="1"/>
</dbReference>
<comment type="subcellular location">
    <subcellularLocation>
        <location evidence="3">Cytoplasm</location>
    </subcellularLocation>
</comment>
<evidence type="ECO:0000256" key="11">
    <source>
        <dbReference type="ARBA" id="ARBA00025174"/>
    </source>
</evidence>
<dbReference type="PATRIC" id="fig|1432052.3.peg.381"/>
<comment type="catalytic activity">
    <reaction evidence="1 13">
        <text>[(1-&gt;4)-alpha-D-glucosyl](n) + phosphate = [(1-&gt;4)-alpha-D-glucosyl](n-1) + alpha-D-glucose 1-phosphate</text>
        <dbReference type="Rhea" id="RHEA:41732"/>
        <dbReference type="Rhea" id="RHEA-COMP:9584"/>
        <dbReference type="Rhea" id="RHEA-COMP:9586"/>
        <dbReference type="ChEBI" id="CHEBI:15444"/>
        <dbReference type="ChEBI" id="CHEBI:43474"/>
        <dbReference type="ChEBI" id="CHEBI:58601"/>
        <dbReference type="EC" id="2.4.1.1"/>
    </reaction>
</comment>
<evidence type="ECO:0000313" key="15">
    <source>
        <dbReference type="Proteomes" id="UP000095003"/>
    </source>
</evidence>
<dbReference type="InterPro" id="IPR000811">
    <property type="entry name" value="Glyco_trans_35"/>
</dbReference>
<evidence type="ECO:0000256" key="5">
    <source>
        <dbReference type="ARBA" id="ARBA00022490"/>
    </source>
</evidence>
<keyword evidence="6" id="KW-0021">Allosteric enzyme</keyword>
<evidence type="ECO:0000256" key="9">
    <source>
        <dbReference type="ARBA" id="ARBA00022898"/>
    </source>
</evidence>
<keyword evidence="7 13" id="KW-0328">Glycosyltransferase</keyword>
<keyword evidence="9 12" id="KW-0663">Pyridoxal phosphate</keyword>
<dbReference type="GO" id="GO:0005980">
    <property type="term" value="P:glycogen catabolic process"/>
    <property type="evidence" value="ECO:0007669"/>
    <property type="project" value="TreeGrafter"/>
</dbReference>
<protein>
    <recommendedName>
        <fullName evidence="13">Alpha-1,4 glucan phosphorylase</fullName>
        <ecNumber evidence="13">2.4.1.1</ecNumber>
    </recommendedName>
</protein>
<dbReference type="EMBL" id="MCGI01000001">
    <property type="protein sequence ID" value="ODM12643.1"/>
    <property type="molecule type" value="Genomic_DNA"/>
</dbReference>
<comment type="cofactor">
    <cofactor evidence="2 13">
        <name>pyridoxal 5'-phosphate</name>
        <dbReference type="ChEBI" id="CHEBI:597326"/>
    </cofactor>
</comment>
<evidence type="ECO:0000256" key="6">
    <source>
        <dbReference type="ARBA" id="ARBA00022533"/>
    </source>
</evidence>
<evidence type="ECO:0000313" key="14">
    <source>
        <dbReference type="EMBL" id="ODM12643.1"/>
    </source>
</evidence>
<keyword evidence="10 13" id="KW-0119">Carbohydrate metabolism</keyword>
<dbReference type="GeneID" id="93298942"/>
<dbReference type="NCBIfam" id="TIGR02093">
    <property type="entry name" value="P_ylase"/>
    <property type="match status" value="1"/>
</dbReference>
<dbReference type="InterPro" id="IPR035090">
    <property type="entry name" value="Pyridoxal_P_attach_site"/>
</dbReference>
<comment type="function">
    <text evidence="13">Allosteric enzyme that catalyzes the rate-limiting step in glycogen catabolism, the phosphorolytic cleavage of glycogen to produce glucose-1-phosphate, and plays a central role in maintaining cellular and organismal glucose homeostasis.</text>
</comment>
<organism evidence="14 15">
    <name type="scientific">Eisenbergiella tayi</name>
    <dbReference type="NCBI Taxonomy" id="1432052"/>
    <lineage>
        <taxon>Bacteria</taxon>
        <taxon>Bacillati</taxon>
        <taxon>Bacillota</taxon>
        <taxon>Clostridia</taxon>
        <taxon>Lachnospirales</taxon>
        <taxon>Lachnospiraceae</taxon>
        <taxon>Eisenbergiella</taxon>
    </lineage>
</organism>
<evidence type="ECO:0000256" key="4">
    <source>
        <dbReference type="ARBA" id="ARBA00006047"/>
    </source>
</evidence>
<sequence>MALMDTIQREILEERLEQEMEALSQEMYGKRIAEISDKDLYYVILNLTKGMMSATIPTDGKKKVYYISAEFLIGKLLSNNLINLGVYDKVESILKAKGRNLAEIEEAEPEPSLGNGGLGRLAACFMDSIATLGLPGEGIGLNYHFGLFKQAFKDNLQTAEKDAWLEKQSWLTKTDTSFDVYFGKKKVTSRLYDIDVIGYDSGVNKLRLFDLESVDESLVKDGITFDKEDVEKNLTLFLYPDDSDEAGNLLRIYQQYFMVSNAAQLILKEMREKHYDLRKLYEHAVIQINDTHPSMIIPELIRILVEEKAFTIDEAIEVVSKTCAYTNHTILAEALEKWPYAYLEKVVPQLIPVIDELDKRIKAKYKDPKVQIIDKDKRVHMAHMDIHYGFSVNGVAAIHTQILEETELHHFYEIYPEKFNNKTNGITFRRWLLSCNRELTSLIEEGIGCGFKKDADELEKLLEFKNDEEFLNRLEAIKMDNKKKLAAFIQEKEGVEINPDSVFDIQAKRLHEYKRQQMNALYIIHKYLEIKKGKKPSVPVTYIFGAKAAPAYVIAQDIIHLLLVLQEILNKDPEASKYMKIVMVENYNVSYAEKLIPACDISEQISLASKEASGTGNMKFMLNGAVTLGTADGANVEIHDLVGDDNIYIFGKDSETVIKHYEKADYVSKDYYKKSPVIREAVDFIIGEQAMKAGHKENLERLYKELLNKDWFMTLLDLEDYIAVKDKMLEDYKDREKWKKMMLVNIAKAGFFSSDRTIREYNRDIWKLK</sequence>
<evidence type="ECO:0000256" key="1">
    <source>
        <dbReference type="ARBA" id="ARBA00001275"/>
    </source>
</evidence>
<dbReference type="Pfam" id="PF00343">
    <property type="entry name" value="Phosphorylase"/>
    <property type="match status" value="1"/>
</dbReference>
<feature type="modified residue" description="N6-(pyridoxal phosphate)lysine" evidence="12">
    <location>
        <position position="619"/>
    </location>
</feature>
<dbReference type="AlphaFoldDB" id="A0A1E3AV94"/>
<name>A0A1E3AV94_9FIRM</name>
<dbReference type="FunFam" id="3.40.50.2000:FF:000003">
    <property type="entry name" value="Alpha-1,4 glucan phosphorylase"/>
    <property type="match status" value="1"/>
</dbReference>
<dbReference type="Proteomes" id="UP000095003">
    <property type="component" value="Unassembled WGS sequence"/>
</dbReference>
<keyword evidence="5" id="KW-0963">Cytoplasm</keyword>
<dbReference type="PANTHER" id="PTHR11468:SF3">
    <property type="entry name" value="GLYCOGEN PHOSPHORYLASE, LIVER FORM"/>
    <property type="match status" value="1"/>
</dbReference>
<dbReference type="GO" id="GO:0030170">
    <property type="term" value="F:pyridoxal phosphate binding"/>
    <property type="evidence" value="ECO:0007669"/>
    <property type="project" value="InterPro"/>
</dbReference>
<dbReference type="Gene3D" id="3.40.50.2000">
    <property type="entry name" value="Glycogen Phosphorylase B"/>
    <property type="match status" value="2"/>
</dbReference>
<dbReference type="InterPro" id="IPR011833">
    <property type="entry name" value="Glycg_phsphrylas"/>
</dbReference>
<dbReference type="PANTHER" id="PTHR11468">
    <property type="entry name" value="GLYCOGEN PHOSPHORYLASE"/>
    <property type="match status" value="1"/>
</dbReference>
<dbReference type="EC" id="2.4.1.1" evidence="13"/>
<reference evidence="14 15" key="1">
    <citation type="submission" date="2016-07" db="EMBL/GenBank/DDBJ databases">
        <title>Characterization of isolates of Eisenbergiella tayi derived from blood cultures, using whole genome sequencing.</title>
        <authorList>
            <person name="Burdz T."/>
            <person name="Wiebe D."/>
            <person name="Huynh C."/>
            <person name="Bernard K."/>
        </authorList>
    </citation>
    <scope>NUCLEOTIDE SEQUENCE [LARGE SCALE GENOMIC DNA]</scope>
    <source>
        <strain evidence="14 15">NML 120489</strain>
    </source>
</reference>
<evidence type="ECO:0000256" key="8">
    <source>
        <dbReference type="ARBA" id="ARBA00022679"/>
    </source>
</evidence>
<dbReference type="RefSeq" id="WP_081329770.1">
    <property type="nucleotide sequence ID" value="NZ_DBFYTC010000088.1"/>
</dbReference>
<gene>
    <name evidence="14" type="primary">glgP_1</name>
    <name evidence="14" type="ORF">BEH84_00357</name>
</gene>
<keyword evidence="8 13" id="KW-0808">Transferase</keyword>
<evidence type="ECO:0000256" key="3">
    <source>
        <dbReference type="ARBA" id="ARBA00004496"/>
    </source>
</evidence>
<comment type="similarity">
    <text evidence="4 13">Belongs to the glycogen phosphorylase family.</text>
</comment>
<evidence type="ECO:0000256" key="10">
    <source>
        <dbReference type="ARBA" id="ARBA00023277"/>
    </source>
</evidence>
<dbReference type="SUPFAM" id="SSF53756">
    <property type="entry name" value="UDP-Glycosyltransferase/glycogen phosphorylase"/>
    <property type="match status" value="1"/>
</dbReference>
<comment type="caution">
    <text evidence="14">The sequence shown here is derived from an EMBL/GenBank/DDBJ whole genome shotgun (WGS) entry which is preliminary data.</text>
</comment>
<evidence type="ECO:0000256" key="2">
    <source>
        <dbReference type="ARBA" id="ARBA00001933"/>
    </source>
</evidence>